<dbReference type="AlphaFoldDB" id="K0RCC1"/>
<accession>K0RCC1</accession>
<proteinExistence type="predicted"/>
<feature type="compositionally biased region" description="Low complexity" evidence="1">
    <location>
        <begin position="10"/>
        <end position="21"/>
    </location>
</feature>
<keyword evidence="2" id="KW-1133">Transmembrane helix</keyword>
<evidence type="ECO:0000256" key="1">
    <source>
        <dbReference type="SAM" id="MobiDB-lite"/>
    </source>
</evidence>
<keyword evidence="4" id="KW-1185">Reference proteome</keyword>
<organism evidence="3 4">
    <name type="scientific">Thalassiosira oceanica</name>
    <name type="common">Marine diatom</name>
    <dbReference type="NCBI Taxonomy" id="159749"/>
    <lineage>
        <taxon>Eukaryota</taxon>
        <taxon>Sar</taxon>
        <taxon>Stramenopiles</taxon>
        <taxon>Ochrophyta</taxon>
        <taxon>Bacillariophyta</taxon>
        <taxon>Coscinodiscophyceae</taxon>
        <taxon>Thalassiosirophycidae</taxon>
        <taxon>Thalassiosirales</taxon>
        <taxon>Thalassiosiraceae</taxon>
        <taxon>Thalassiosira</taxon>
    </lineage>
</organism>
<keyword evidence="2" id="KW-0472">Membrane</keyword>
<evidence type="ECO:0000313" key="4">
    <source>
        <dbReference type="Proteomes" id="UP000266841"/>
    </source>
</evidence>
<sequence length="83" mass="8452">MSDLEDDDAAAPAEATPAPDAGVSIVEGDAADAASVVKEGDGGDEKDPWSRSFVGIPINYFSVGLVYGGSVNILFPVLIIQNG</sequence>
<feature type="non-terminal residue" evidence="3">
    <location>
        <position position="83"/>
    </location>
</feature>
<keyword evidence="2" id="KW-0812">Transmembrane</keyword>
<protein>
    <submittedName>
        <fullName evidence="3">Uncharacterized protein</fullName>
    </submittedName>
</protein>
<reference evidence="3 4" key="1">
    <citation type="journal article" date="2012" name="Genome Biol.">
        <title>Genome and low-iron response of an oceanic diatom adapted to chronic iron limitation.</title>
        <authorList>
            <person name="Lommer M."/>
            <person name="Specht M."/>
            <person name="Roy A.S."/>
            <person name="Kraemer L."/>
            <person name="Andreson R."/>
            <person name="Gutowska M.A."/>
            <person name="Wolf J."/>
            <person name="Bergner S.V."/>
            <person name="Schilhabel M.B."/>
            <person name="Klostermeier U.C."/>
            <person name="Beiko R.G."/>
            <person name="Rosenstiel P."/>
            <person name="Hippler M."/>
            <person name="Laroche J."/>
        </authorList>
    </citation>
    <scope>NUCLEOTIDE SEQUENCE [LARGE SCALE GENOMIC DNA]</scope>
    <source>
        <strain evidence="3 4">CCMP1005</strain>
    </source>
</reference>
<name>K0RCC1_THAOC</name>
<feature type="transmembrane region" description="Helical" evidence="2">
    <location>
        <begin position="58"/>
        <end position="80"/>
    </location>
</feature>
<evidence type="ECO:0000313" key="3">
    <source>
        <dbReference type="EMBL" id="EJK50860.1"/>
    </source>
</evidence>
<dbReference type="EMBL" id="AGNL01042806">
    <property type="protein sequence ID" value="EJK50860.1"/>
    <property type="molecule type" value="Genomic_DNA"/>
</dbReference>
<dbReference type="Proteomes" id="UP000266841">
    <property type="component" value="Unassembled WGS sequence"/>
</dbReference>
<comment type="caution">
    <text evidence="3">The sequence shown here is derived from an EMBL/GenBank/DDBJ whole genome shotgun (WGS) entry which is preliminary data.</text>
</comment>
<evidence type="ECO:0000256" key="2">
    <source>
        <dbReference type="SAM" id="Phobius"/>
    </source>
</evidence>
<gene>
    <name evidence="3" type="ORF">THAOC_30033</name>
</gene>
<feature type="region of interest" description="Disordered" evidence="1">
    <location>
        <begin position="1"/>
        <end position="24"/>
    </location>
</feature>